<dbReference type="AlphaFoldDB" id="A0AA36MZU9"/>
<evidence type="ECO:0000256" key="1">
    <source>
        <dbReference type="SAM" id="MobiDB-lite"/>
    </source>
</evidence>
<protein>
    <submittedName>
        <fullName evidence="2">Uncharacterized protein</fullName>
    </submittedName>
</protein>
<dbReference type="Proteomes" id="UP001178507">
    <property type="component" value="Unassembled WGS sequence"/>
</dbReference>
<feature type="region of interest" description="Disordered" evidence="1">
    <location>
        <begin position="13"/>
        <end position="40"/>
    </location>
</feature>
<evidence type="ECO:0000313" key="3">
    <source>
        <dbReference type="Proteomes" id="UP001178507"/>
    </source>
</evidence>
<reference evidence="2" key="1">
    <citation type="submission" date="2023-08" db="EMBL/GenBank/DDBJ databases">
        <authorList>
            <person name="Chen Y."/>
            <person name="Shah S."/>
            <person name="Dougan E. K."/>
            <person name="Thang M."/>
            <person name="Chan C."/>
        </authorList>
    </citation>
    <scope>NUCLEOTIDE SEQUENCE</scope>
</reference>
<comment type="caution">
    <text evidence="2">The sequence shown here is derived from an EMBL/GenBank/DDBJ whole genome shotgun (WGS) entry which is preliminary data.</text>
</comment>
<dbReference type="EMBL" id="CAUJNA010001275">
    <property type="protein sequence ID" value="CAJ1385726.1"/>
    <property type="molecule type" value="Genomic_DNA"/>
</dbReference>
<keyword evidence="3" id="KW-1185">Reference proteome</keyword>
<evidence type="ECO:0000313" key="2">
    <source>
        <dbReference type="EMBL" id="CAJ1385726.1"/>
    </source>
</evidence>
<organism evidence="2 3">
    <name type="scientific">Effrenium voratum</name>
    <dbReference type="NCBI Taxonomy" id="2562239"/>
    <lineage>
        <taxon>Eukaryota</taxon>
        <taxon>Sar</taxon>
        <taxon>Alveolata</taxon>
        <taxon>Dinophyceae</taxon>
        <taxon>Suessiales</taxon>
        <taxon>Symbiodiniaceae</taxon>
        <taxon>Effrenium</taxon>
    </lineage>
</organism>
<name>A0AA36MZU9_9DINO</name>
<sequence length="138" mass="15053">MTGDRVFCHFPSSDRTSTYMTGDANDEGNDGNRSEQPRPIRGLSLSVSCQKRFESSKKASICLSPSWQFPLPSRADCNIHEAMAACDRVSSTLGLLCSLDVCVLCSSSNWALYCTVSCSVSSDRTATWCVYMIGAAER</sequence>
<gene>
    <name evidence="2" type="ORF">EVOR1521_LOCUS12270</name>
</gene>
<accession>A0AA36MZU9</accession>
<proteinExistence type="predicted"/>